<feature type="compositionally biased region" description="Polar residues" evidence="1">
    <location>
        <begin position="59"/>
        <end position="89"/>
    </location>
</feature>
<reference evidence="2" key="2">
    <citation type="submission" date="2021-10" db="EMBL/GenBank/DDBJ databases">
        <title>Phylogenomics reveals ancestral predisposition of the termite-cultivated fungus Termitomyces towards a domesticated lifestyle.</title>
        <authorList>
            <person name="Auxier B."/>
            <person name="Grum-Grzhimaylo A."/>
            <person name="Cardenas M.E."/>
            <person name="Lodge J.D."/>
            <person name="Laessoe T."/>
            <person name="Pedersen O."/>
            <person name="Smith M.E."/>
            <person name="Kuyper T.W."/>
            <person name="Franco-Molano E.A."/>
            <person name="Baroni T.J."/>
            <person name="Aanen D.K."/>
        </authorList>
    </citation>
    <scope>NUCLEOTIDE SEQUENCE</scope>
    <source>
        <strain evidence="2">AP01</strain>
        <tissue evidence="2">Mycelium</tissue>
    </source>
</reference>
<dbReference type="EMBL" id="JABCKV010000001">
    <property type="protein sequence ID" value="KAG5649043.1"/>
    <property type="molecule type" value="Genomic_DNA"/>
</dbReference>
<dbReference type="Proteomes" id="UP000775547">
    <property type="component" value="Unassembled WGS sequence"/>
</dbReference>
<proteinExistence type="predicted"/>
<accession>A0A9P7GFE4</accession>
<protein>
    <submittedName>
        <fullName evidence="2">Uncharacterized protein</fullName>
    </submittedName>
</protein>
<sequence length="374" mass="41181">MSPGEVPPPPYTEQEFDQKVSQALVASAQQPQPQEDQGEWQEWSDAAFAAAEALGSDAVDSSSRPRAGSSTQPSSSYGGYERQTSSLQMLANIEPLKIHKRGKSAGTSATMKPRPSWMDEAELDPSNANHQRPIESQPLSSWNVGQARHEIPPDDDEDNSVPPPPFASMDPPIEARLEYHAESTPPSPLTSPIPDHFPDHPPQSHSMHSEARLEYHAESTPPSPLTSPIPDHFPSAQPDHSPQSLPMHLGAEGYPEPNHDRYSDELLRPSRLPRQSLPMPPHAANYQLEHRPASMLHQSQHQSQGVPRIYPNHHTLAGPSLSPDHLRQRPISMVPPPPPSRLPFNTSTAYNKFGGQSLASQQPVQTFNANAFYK</sequence>
<evidence type="ECO:0000313" key="3">
    <source>
        <dbReference type="Proteomes" id="UP000775547"/>
    </source>
</evidence>
<dbReference type="AlphaFoldDB" id="A0A9P7GFE4"/>
<feature type="compositionally biased region" description="Pro residues" evidence="1">
    <location>
        <begin position="1"/>
        <end position="11"/>
    </location>
</feature>
<organism evidence="2 3">
    <name type="scientific">Asterophora parasitica</name>
    <dbReference type="NCBI Taxonomy" id="117018"/>
    <lineage>
        <taxon>Eukaryota</taxon>
        <taxon>Fungi</taxon>
        <taxon>Dikarya</taxon>
        <taxon>Basidiomycota</taxon>
        <taxon>Agaricomycotina</taxon>
        <taxon>Agaricomycetes</taxon>
        <taxon>Agaricomycetidae</taxon>
        <taxon>Agaricales</taxon>
        <taxon>Tricholomatineae</taxon>
        <taxon>Lyophyllaceae</taxon>
        <taxon>Asterophora</taxon>
    </lineage>
</organism>
<gene>
    <name evidence="2" type="ORF">DXG03_000392</name>
</gene>
<evidence type="ECO:0000313" key="2">
    <source>
        <dbReference type="EMBL" id="KAG5649043.1"/>
    </source>
</evidence>
<name>A0A9P7GFE4_9AGAR</name>
<evidence type="ECO:0000256" key="1">
    <source>
        <dbReference type="SAM" id="MobiDB-lite"/>
    </source>
</evidence>
<feature type="compositionally biased region" description="Basic and acidic residues" evidence="1">
    <location>
        <begin position="207"/>
        <end position="217"/>
    </location>
</feature>
<feature type="region of interest" description="Disordered" evidence="1">
    <location>
        <begin position="299"/>
        <end position="341"/>
    </location>
</feature>
<dbReference type="OrthoDB" id="2797886at2759"/>
<comment type="caution">
    <text evidence="2">The sequence shown here is derived from an EMBL/GenBank/DDBJ whole genome shotgun (WGS) entry which is preliminary data.</text>
</comment>
<keyword evidence="3" id="KW-1185">Reference proteome</keyword>
<reference evidence="2" key="1">
    <citation type="submission" date="2020-07" db="EMBL/GenBank/DDBJ databases">
        <authorList>
            <person name="Nieuwenhuis M."/>
            <person name="Van De Peppel L.J.J."/>
        </authorList>
    </citation>
    <scope>NUCLEOTIDE SEQUENCE</scope>
    <source>
        <strain evidence="2">AP01</strain>
        <tissue evidence="2">Mycelium</tissue>
    </source>
</reference>
<feature type="region of interest" description="Disordered" evidence="1">
    <location>
        <begin position="1"/>
        <end position="258"/>
    </location>
</feature>